<dbReference type="InterPro" id="IPR000172">
    <property type="entry name" value="GMC_OxRdtase_N"/>
</dbReference>
<keyword evidence="5" id="KW-0560">Oxidoreductase</keyword>
<dbReference type="Gene3D" id="3.30.560.10">
    <property type="entry name" value="Glucose Oxidase, domain 3"/>
    <property type="match status" value="1"/>
</dbReference>
<dbReference type="InterPro" id="IPR007867">
    <property type="entry name" value="GMC_OxRtase_C"/>
</dbReference>
<evidence type="ECO:0000256" key="3">
    <source>
        <dbReference type="ARBA" id="ARBA00022630"/>
    </source>
</evidence>
<feature type="active site" description="Proton acceptor" evidence="6">
    <location>
        <position position="603"/>
    </location>
</feature>
<keyword evidence="4 7" id="KW-0274">FAD</keyword>
<evidence type="ECO:0000256" key="6">
    <source>
        <dbReference type="PIRSR" id="PIRSR000137-1"/>
    </source>
</evidence>
<feature type="signal peptide" evidence="9">
    <location>
        <begin position="1"/>
        <end position="33"/>
    </location>
</feature>
<evidence type="ECO:0000259" key="10">
    <source>
        <dbReference type="PROSITE" id="PS00623"/>
    </source>
</evidence>
<dbReference type="PIRSF" id="PIRSF000137">
    <property type="entry name" value="Alcohol_oxidase"/>
    <property type="match status" value="1"/>
</dbReference>
<comment type="similarity">
    <text evidence="2 8">Belongs to the GMC oxidoreductase family.</text>
</comment>
<reference evidence="12 13" key="1">
    <citation type="submission" date="2018-10" db="EMBL/GenBank/DDBJ databases">
        <title>Fifty Aureobasidium pullulans genomes reveal a recombining polyextremotolerant generalist.</title>
        <authorList>
            <person name="Gostincar C."/>
            <person name="Turk M."/>
            <person name="Zajc J."/>
            <person name="Gunde-Cimerman N."/>
        </authorList>
    </citation>
    <scope>NUCLEOTIDE SEQUENCE [LARGE SCALE GENOMIC DNA]</scope>
    <source>
        <strain evidence="12 13">EXF-6604</strain>
    </source>
</reference>
<feature type="active site" description="Proton donor" evidence="6">
    <location>
        <position position="560"/>
    </location>
</feature>
<evidence type="ECO:0000256" key="4">
    <source>
        <dbReference type="ARBA" id="ARBA00022827"/>
    </source>
</evidence>
<dbReference type="GO" id="GO:0050660">
    <property type="term" value="F:flavin adenine dinucleotide binding"/>
    <property type="evidence" value="ECO:0007669"/>
    <property type="project" value="InterPro"/>
</dbReference>
<name>A0A4S9LRM3_AURPU</name>
<dbReference type="SUPFAM" id="SSF54373">
    <property type="entry name" value="FAD-linked reductases, C-terminal domain"/>
    <property type="match status" value="1"/>
</dbReference>
<dbReference type="Proteomes" id="UP000306584">
    <property type="component" value="Unassembled WGS sequence"/>
</dbReference>
<dbReference type="SUPFAM" id="SSF51905">
    <property type="entry name" value="FAD/NAD(P)-binding domain"/>
    <property type="match status" value="1"/>
</dbReference>
<comment type="cofactor">
    <cofactor evidence="1 7">
        <name>FAD</name>
        <dbReference type="ChEBI" id="CHEBI:57692"/>
    </cofactor>
</comment>
<dbReference type="Gene3D" id="3.50.50.60">
    <property type="entry name" value="FAD/NAD(P)-binding domain"/>
    <property type="match status" value="1"/>
</dbReference>
<evidence type="ECO:0000256" key="2">
    <source>
        <dbReference type="ARBA" id="ARBA00010790"/>
    </source>
</evidence>
<dbReference type="Pfam" id="PF05199">
    <property type="entry name" value="GMC_oxred_C"/>
    <property type="match status" value="1"/>
</dbReference>
<feature type="chain" id="PRO_5020852525" evidence="9">
    <location>
        <begin position="34"/>
        <end position="624"/>
    </location>
</feature>
<keyword evidence="9" id="KW-0732">Signal</keyword>
<dbReference type="AlphaFoldDB" id="A0A4S9LRM3"/>
<evidence type="ECO:0000259" key="11">
    <source>
        <dbReference type="PROSITE" id="PS00624"/>
    </source>
</evidence>
<feature type="binding site" evidence="7">
    <location>
        <begin position="559"/>
        <end position="560"/>
    </location>
    <ligand>
        <name>FAD</name>
        <dbReference type="ChEBI" id="CHEBI:57692"/>
    </ligand>
</feature>
<evidence type="ECO:0000313" key="12">
    <source>
        <dbReference type="EMBL" id="THY31992.1"/>
    </source>
</evidence>
<evidence type="ECO:0000313" key="13">
    <source>
        <dbReference type="Proteomes" id="UP000306584"/>
    </source>
</evidence>
<evidence type="ECO:0000256" key="8">
    <source>
        <dbReference type="RuleBase" id="RU003968"/>
    </source>
</evidence>
<dbReference type="GO" id="GO:0016614">
    <property type="term" value="F:oxidoreductase activity, acting on CH-OH group of donors"/>
    <property type="evidence" value="ECO:0007669"/>
    <property type="project" value="InterPro"/>
</dbReference>
<dbReference type="PANTHER" id="PTHR11552">
    <property type="entry name" value="GLUCOSE-METHANOL-CHOLINE GMC OXIDOREDUCTASE"/>
    <property type="match status" value="1"/>
</dbReference>
<feature type="domain" description="Glucose-methanol-choline oxidoreductase N-terminal" evidence="10">
    <location>
        <begin position="125"/>
        <end position="148"/>
    </location>
</feature>
<evidence type="ECO:0000256" key="9">
    <source>
        <dbReference type="SAM" id="SignalP"/>
    </source>
</evidence>
<dbReference type="PANTHER" id="PTHR11552:SF201">
    <property type="entry name" value="GLUCOSE-METHANOL-CHOLINE OXIDOREDUCTASE N-TERMINAL DOMAIN-CONTAINING PROTEIN"/>
    <property type="match status" value="1"/>
</dbReference>
<dbReference type="EMBL" id="QZBD01000066">
    <property type="protein sequence ID" value="THY31992.1"/>
    <property type="molecule type" value="Genomic_DNA"/>
</dbReference>
<proteinExistence type="inferred from homology"/>
<accession>A0A4S9LRM3</accession>
<dbReference type="PROSITE" id="PS00624">
    <property type="entry name" value="GMC_OXRED_2"/>
    <property type="match status" value="1"/>
</dbReference>
<gene>
    <name evidence="12" type="ORF">D6D01_02729</name>
</gene>
<feature type="domain" description="Glucose-methanol-choline oxidoreductase N-terminal" evidence="11">
    <location>
        <begin position="327"/>
        <end position="341"/>
    </location>
</feature>
<dbReference type="PROSITE" id="PS00623">
    <property type="entry name" value="GMC_OXRED_1"/>
    <property type="match status" value="1"/>
</dbReference>
<organism evidence="12 13">
    <name type="scientific">Aureobasidium pullulans</name>
    <name type="common">Black yeast</name>
    <name type="synonym">Pullularia pullulans</name>
    <dbReference type="NCBI Taxonomy" id="5580"/>
    <lineage>
        <taxon>Eukaryota</taxon>
        <taxon>Fungi</taxon>
        <taxon>Dikarya</taxon>
        <taxon>Ascomycota</taxon>
        <taxon>Pezizomycotina</taxon>
        <taxon>Dothideomycetes</taxon>
        <taxon>Dothideomycetidae</taxon>
        <taxon>Dothideales</taxon>
        <taxon>Saccotheciaceae</taxon>
        <taxon>Aureobasidium</taxon>
    </lineage>
</organism>
<sequence>MALSAYSHQPPPVPLITMFALLLACVAIPLALAAPTRSSNTTLADDSFDYVIVGGGLTGLTVASRLSENPSIRVLVIEGGQDNHNDPRVYDVRTYGQAFESELDYNMTSTPISWRNGTQLPMAAGKTLGGSGSINGASWTKGPKTQYDLLPLLIGDESWGWDGLNQYMLGAEHFYAPSNELKSKGADFDGHKHGFSGPVKVSFAQGMFGGINQPALNASEQVWGLEHVDDVASGIVNGATIIPNMVQPDVSQNRSSPYTAYILGEPQSRDNLVILTGHRAVEIRWNNTCTQEEPECVLTADGIYYQASRESERLFVKASREVLLAAGSMQSPQLLELSGVGDPAVLNKAGVSVKKSLMGVGKNLQEQTKNTVTYTPKSDDFEGSGPSSAIAFPNVHQLLGNASSTVHAETLAGLAEYAAQLEAHGLVASANATHQVLQYQVENLFNNSEAAAEIFFTQALATETSAATVGADLWNLIVLARGTIHISSNDSFDLPNVEPSYFGHPLDLKLQTLATKQAHEVYNTAPLAEMVSDVTLPAEVPSDYAGWEAFVKDTFTSVWHPIATLSMMKEEFGGVVDNKLKVYGISNVRCVDASVLPVQLSAHLSSSLYGIAEKAAVMIREDQV</sequence>
<dbReference type="Gene3D" id="4.10.450.10">
    <property type="entry name" value="Glucose Oxidase, domain 2"/>
    <property type="match status" value="1"/>
</dbReference>
<evidence type="ECO:0000256" key="5">
    <source>
        <dbReference type="ARBA" id="ARBA00023002"/>
    </source>
</evidence>
<evidence type="ECO:0000256" key="1">
    <source>
        <dbReference type="ARBA" id="ARBA00001974"/>
    </source>
</evidence>
<dbReference type="InterPro" id="IPR012132">
    <property type="entry name" value="GMC_OxRdtase"/>
</dbReference>
<keyword evidence="3 8" id="KW-0285">Flavoprotein</keyword>
<protein>
    <submittedName>
        <fullName evidence="12">Alcohol oxidase</fullName>
    </submittedName>
</protein>
<evidence type="ECO:0000256" key="7">
    <source>
        <dbReference type="PIRSR" id="PIRSR000137-2"/>
    </source>
</evidence>
<comment type="caution">
    <text evidence="12">The sequence shown here is derived from an EMBL/GenBank/DDBJ whole genome shotgun (WGS) entry which is preliminary data.</text>
</comment>
<dbReference type="InterPro" id="IPR036188">
    <property type="entry name" value="FAD/NAD-bd_sf"/>
</dbReference>
<dbReference type="Pfam" id="PF00732">
    <property type="entry name" value="GMC_oxred_N"/>
    <property type="match status" value="1"/>
</dbReference>
<dbReference type="InterPro" id="IPR027424">
    <property type="entry name" value="Glucose_Oxidase_domain_2"/>
</dbReference>